<dbReference type="SUPFAM" id="SSF48403">
    <property type="entry name" value="Ankyrin repeat"/>
    <property type="match status" value="1"/>
</dbReference>
<dbReference type="Pfam" id="PF13637">
    <property type="entry name" value="Ank_4"/>
    <property type="match status" value="1"/>
</dbReference>
<accession>A0ABN9TFQ3</accession>
<gene>
    <name evidence="1" type="ORF">PCOR1329_LOCUS38655</name>
</gene>
<protein>
    <recommendedName>
        <fullName evidence="3">Ankyrin repeat domain-containing protein</fullName>
    </recommendedName>
</protein>
<dbReference type="InterPro" id="IPR002110">
    <property type="entry name" value="Ankyrin_rpt"/>
</dbReference>
<dbReference type="Proteomes" id="UP001189429">
    <property type="component" value="Unassembled WGS sequence"/>
</dbReference>
<organism evidence="1 2">
    <name type="scientific">Prorocentrum cordatum</name>
    <dbReference type="NCBI Taxonomy" id="2364126"/>
    <lineage>
        <taxon>Eukaryota</taxon>
        <taxon>Sar</taxon>
        <taxon>Alveolata</taxon>
        <taxon>Dinophyceae</taxon>
        <taxon>Prorocentrales</taxon>
        <taxon>Prorocentraceae</taxon>
        <taxon>Prorocentrum</taxon>
    </lineage>
</organism>
<keyword evidence="2" id="KW-1185">Reference proteome</keyword>
<name>A0ABN9TFQ3_9DINO</name>
<reference evidence="1" key="1">
    <citation type="submission" date="2023-10" db="EMBL/GenBank/DDBJ databases">
        <authorList>
            <person name="Chen Y."/>
            <person name="Shah S."/>
            <person name="Dougan E. K."/>
            <person name="Thang M."/>
            <person name="Chan C."/>
        </authorList>
    </citation>
    <scope>NUCLEOTIDE SEQUENCE [LARGE SCALE GENOMIC DNA]</scope>
</reference>
<evidence type="ECO:0000313" key="2">
    <source>
        <dbReference type="Proteomes" id="UP001189429"/>
    </source>
</evidence>
<comment type="caution">
    <text evidence="1">The sequence shown here is derived from an EMBL/GenBank/DDBJ whole genome shotgun (WGS) entry which is preliminary data.</text>
</comment>
<dbReference type="EMBL" id="CAUYUJ010014676">
    <property type="protein sequence ID" value="CAK0844586.1"/>
    <property type="molecule type" value="Genomic_DNA"/>
</dbReference>
<proteinExistence type="predicted"/>
<dbReference type="Gene3D" id="1.25.40.20">
    <property type="entry name" value="Ankyrin repeat-containing domain"/>
    <property type="match status" value="1"/>
</dbReference>
<sequence>MCGSSARSTACCTPKAAPRSCNILFSCEPIDIEPADAILMTPAARELQPLTGQRAPRDAPPPVEKQAVTALVRALRADSLELAAEALEFDANAVQSLFFDTNFQTALNCAIEEHCCPDMIRLLLAHGADPATLDRWGRTALTALSATRCSTIITWSEGMGYPDYEPSPDACLRDLAREHRAWALRVAAALLDAGADPDLPDESGRLPAEVAEAAGNRWLARYWACCREARACAVLRQGAAAPPHQGGALSRLMPAVVQEITEFLLPAGGSAR</sequence>
<dbReference type="InterPro" id="IPR036770">
    <property type="entry name" value="Ankyrin_rpt-contain_sf"/>
</dbReference>
<evidence type="ECO:0008006" key="3">
    <source>
        <dbReference type="Google" id="ProtNLM"/>
    </source>
</evidence>
<evidence type="ECO:0000313" key="1">
    <source>
        <dbReference type="EMBL" id="CAK0844586.1"/>
    </source>
</evidence>